<gene>
    <name evidence="1" type="ORF">VNI00_013501</name>
</gene>
<dbReference type="AlphaFoldDB" id="A0AAW0BWB8"/>
<name>A0AAW0BWB8_9AGAR</name>
<dbReference type="EMBL" id="JAYKXP010000069">
    <property type="protein sequence ID" value="KAK7031250.1"/>
    <property type="molecule type" value="Genomic_DNA"/>
</dbReference>
<sequence>MSPPDMYHYYGGWVFSVHDLFQWVLQNDRFKRVIEDLDHDEVEERCQDLAAKAVIVVRYIRRAFPKVYAKANITPIVTDKSREGQLAVLILDHYAEDDEFNFDSQLPIVLRWEAGLGRMGLPVQSQGGFQTFLKGRNGVKLLPP</sequence>
<proteinExistence type="predicted"/>
<keyword evidence="2" id="KW-1185">Reference proteome</keyword>
<comment type="caution">
    <text evidence="1">The sequence shown here is derived from an EMBL/GenBank/DDBJ whole genome shotgun (WGS) entry which is preliminary data.</text>
</comment>
<evidence type="ECO:0000313" key="1">
    <source>
        <dbReference type="EMBL" id="KAK7031250.1"/>
    </source>
</evidence>
<organism evidence="1 2">
    <name type="scientific">Paramarasmius palmivorus</name>
    <dbReference type="NCBI Taxonomy" id="297713"/>
    <lineage>
        <taxon>Eukaryota</taxon>
        <taxon>Fungi</taxon>
        <taxon>Dikarya</taxon>
        <taxon>Basidiomycota</taxon>
        <taxon>Agaricomycotina</taxon>
        <taxon>Agaricomycetes</taxon>
        <taxon>Agaricomycetidae</taxon>
        <taxon>Agaricales</taxon>
        <taxon>Marasmiineae</taxon>
        <taxon>Marasmiaceae</taxon>
        <taxon>Paramarasmius</taxon>
    </lineage>
</organism>
<dbReference type="Proteomes" id="UP001383192">
    <property type="component" value="Unassembled WGS sequence"/>
</dbReference>
<reference evidence="1 2" key="1">
    <citation type="submission" date="2024-01" db="EMBL/GenBank/DDBJ databases">
        <title>A draft genome for a cacao thread blight-causing isolate of Paramarasmius palmivorus.</title>
        <authorList>
            <person name="Baruah I.K."/>
            <person name="Bukari Y."/>
            <person name="Amoako-Attah I."/>
            <person name="Meinhardt L.W."/>
            <person name="Bailey B.A."/>
            <person name="Cohen S.P."/>
        </authorList>
    </citation>
    <scope>NUCLEOTIDE SEQUENCE [LARGE SCALE GENOMIC DNA]</scope>
    <source>
        <strain evidence="1 2">GH-12</strain>
    </source>
</reference>
<evidence type="ECO:0000313" key="2">
    <source>
        <dbReference type="Proteomes" id="UP001383192"/>
    </source>
</evidence>
<protein>
    <submittedName>
        <fullName evidence="1">Uncharacterized protein</fullName>
    </submittedName>
</protein>
<accession>A0AAW0BWB8</accession>